<gene>
    <name evidence="2" type="ORF">SAMN04487990_101222</name>
</gene>
<keyword evidence="1" id="KW-1133">Transmembrane helix</keyword>
<dbReference type="Proteomes" id="UP000198846">
    <property type="component" value="Unassembled WGS sequence"/>
</dbReference>
<dbReference type="EMBL" id="FNQK01000001">
    <property type="protein sequence ID" value="SDZ75022.1"/>
    <property type="molecule type" value="Genomic_DNA"/>
</dbReference>
<evidence type="ECO:0000256" key="1">
    <source>
        <dbReference type="SAM" id="Phobius"/>
    </source>
</evidence>
<name>A0A1H3VLP4_BIZPA</name>
<keyword evidence="1" id="KW-0812">Transmembrane</keyword>
<evidence type="ECO:0000313" key="3">
    <source>
        <dbReference type="Proteomes" id="UP000198846"/>
    </source>
</evidence>
<proteinExistence type="predicted"/>
<evidence type="ECO:0000313" key="2">
    <source>
        <dbReference type="EMBL" id="SDZ75022.1"/>
    </source>
</evidence>
<keyword evidence="3" id="KW-1185">Reference proteome</keyword>
<protein>
    <submittedName>
        <fullName evidence="2">Uncharacterized protein</fullName>
    </submittedName>
</protein>
<keyword evidence="1" id="KW-0472">Membrane</keyword>
<organism evidence="2 3">
    <name type="scientific">Bizionia paragorgiae</name>
    <dbReference type="NCBI Taxonomy" id="283786"/>
    <lineage>
        <taxon>Bacteria</taxon>
        <taxon>Pseudomonadati</taxon>
        <taxon>Bacteroidota</taxon>
        <taxon>Flavobacteriia</taxon>
        <taxon>Flavobacteriales</taxon>
        <taxon>Flavobacteriaceae</taxon>
        <taxon>Bizionia</taxon>
    </lineage>
</organism>
<accession>A0A1H3VLP4</accession>
<reference evidence="2 3" key="1">
    <citation type="submission" date="2016-10" db="EMBL/GenBank/DDBJ databases">
        <authorList>
            <person name="de Groot N.N."/>
        </authorList>
    </citation>
    <scope>NUCLEOTIDE SEQUENCE [LARGE SCALE GENOMIC DNA]</scope>
    <source>
        <strain evidence="2 3">DSM 23842</strain>
    </source>
</reference>
<feature type="transmembrane region" description="Helical" evidence="1">
    <location>
        <begin position="7"/>
        <end position="28"/>
    </location>
</feature>
<dbReference type="AlphaFoldDB" id="A0A1H3VLP4"/>
<sequence length="244" mass="28363">MQQAHRVKLIASSSLLGVLHFLCVIYLLNLVLKHATKSYTNTLPTIYEIQKLMIQVVVGYMYKVLKNELDISEFKSEFAAIRHGHYYDFIKSIGKHIDFIVVYNNGVIDKETDIKETDIDYVGLLKSGESLKDFYRKCCLKFGDIVDSDLSNDYFEKAALFELSLRMHLNNKRLTKHRVTLENVINEISNLKKLTDLEVETFHKGRQFLNFIKRPKILKSDWNTVASDFDKAYSLLLVKKLTIE</sequence>